<evidence type="ECO:0000313" key="2">
    <source>
        <dbReference type="Proteomes" id="UP000054776"/>
    </source>
</evidence>
<dbReference type="Proteomes" id="UP000054776">
    <property type="component" value="Unassembled WGS sequence"/>
</dbReference>
<dbReference type="EMBL" id="JYDH01000052">
    <property type="protein sequence ID" value="KRY35633.1"/>
    <property type="molecule type" value="Genomic_DNA"/>
</dbReference>
<proteinExistence type="predicted"/>
<dbReference type="OrthoDB" id="10520378at2759"/>
<gene>
    <name evidence="1" type="ORF">T01_1858</name>
</gene>
<comment type="caution">
    <text evidence="1">The sequence shown here is derived from an EMBL/GenBank/DDBJ whole genome shotgun (WGS) entry which is preliminary data.</text>
</comment>
<sequence length="60" mass="7206">MNEIDNQGETTALFQLQLRPLFSDTLCFEVVINRFFFYRIDVKLKEYETHSTRTLALNFK</sequence>
<protein>
    <submittedName>
        <fullName evidence="1">Uncharacterized protein</fullName>
    </submittedName>
</protein>
<keyword evidence="2" id="KW-1185">Reference proteome</keyword>
<name>A0A0V1BFF9_TRISP</name>
<reference evidence="1 2" key="1">
    <citation type="submission" date="2015-01" db="EMBL/GenBank/DDBJ databases">
        <title>Evolution of Trichinella species and genotypes.</title>
        <authorList>
            <person name="Korhonen P.K."/>
            <person name="Edoardo P."/>
            <person name="Giuseppe L.R."/>
            <person name="Gasser R.B."/>
        </authorList>
    </citation>
    <scope>NUCLEOTIDE SEQUENCE [LARGE SCALE GENOMIC DNA]</scope>
    <source>
        <strain evidence="1">ISS3</strain>
    </source>
</reference>
<organism evidence="1 2">
    <name type="scientific">Trichinella spiralis</name>
    <name type="common">Trichina worm</name>
    <dbReference type="NCBI Taxonomy" id="6334"/>
    <lineage>
        <taxon>Eukaryota</taxon>
        <taxon>Metazoa</taxon>
        <taxon>Ecdysozoa</taxon>
        <taxon>Nematoda</taxon>
        <taxon>Enoplea</taxon>
        <taxon>Dorylaimia</taxon>
        <taxon>Trichinellida</taxon>
        <taxon>Trichinellidae</taxon>
        <taxon>Trichinella</taxon>
    </lineage>
</organism>
<dbReference type="InParanoid" id="A0A0V1BFF9"/>
<accession>A0A0V1BFF9</accession>
<evidence type="ECO:0000313" key="1">
    <source>
        <dbReference type="EMBL" id="KRY35633.1"/>
    </source>
</evidence>
<dbReference type="AlphaFoldDB" id="A0A0V1BFF9"/>